<accession>A0A8A1LGJ5</accession>
<dbReference type="VEuPathDB" id="FungiDB:I7I53_07159"/>
<name>A0A8A1LGJ5_AJEC8</name>
<evidence type="ECO:0000313" key="2">
    <source>
        <dbReference type="Proteomes" id="UP000663419"/>
    </source>
</evidence>
<proteinExistence type="predicted"/>
<protein>
    <submittedName>
        <fullName evidence="1">Uncharacterized protein</fullName>
    </submittedName>
</protein>
<gene>
    <name evidence="1" type="ORF">I7I53_07159</name>
</gene>
<organism evidence="1 2">
    <name type="scientific">Ajellomyces capsulatus (strain H88)</name>
    <name type="common">Darling's disease fungus</name>
    <name type="synonym">Histoplasma capsulatum</name>
    <dbReference type="NCBI Taxonomy" id="544711"/>
    <lineage>
        <taxon>Eukaryota</taxon>
        <taxon>Fungi</taxon>
        <taxon>Dikarya</taxon>
        <taxon>Ascomycota</taxon>
        <taxon>Pezizomycotina</taxon>
        <taxon>Eurotiomycetes</taxon>
        <taxon>Eurotiomycetidae</taxon>
        <taxon>Onygenales</taxon>
        <taxon>Ajellomycetaceae</taxon>
        <taxon>Histoplasma</taxon>
    </lineage>
</organism>
<sequence length="70" mass="8166">MFFHPAHAPIRTPRTTFPFDLFSLSFLNQFVNCIRIVLKLLTGSTPVTDLFVSTSLYYRYSDITIYLTKQ</sequence>
<evidence type="ECO:0000313" key="1">
    <source>
        <dbReference type="EMBL" id="QSS51753.1"/>
    </source>
</evidence>
<dbReference type="EMBL" id="CP069103">
    <property type="protein sequence ID" value="QSS51753.1"/>
    <property type="molecule type" value="Genomic_DNA"/>
</dbReference>
<reference evidence="1" key="1">
    <citation type="submission" date="2021-01" db="EMBL/GenBank/DDBJ databases">
        <title>Chromosome-level genome assembly of a human fungal pathogen reveals clustering of transcriptionally co-regulated genes.</title>
        <authorList>
            <person name="Voorhies M."/>
            <person name="Cohen S."/>
            <person name="Shea T.P."/>
            <person name="Petrus S."/>
            <person name="Munoz J.F."/>
            <person name="Poplawski S."/>
            <person name="Goldman W.E."/>
            <person name="Michael T."/>
            <person name="Cuomo C.A."/>
            <person name="Sil A."/>
            <person name="Beyhan S."/>
        </authorList>
    </citation>
    <scope>NUCLEOTIDE SEQUENCE</scope>
    <source>
        <strain evidence="1">H88</strain>
    </source>
</reference>
<dbReference type="Proteomes" id="UP000663419">
    <property type="component" value="Chromosome 2"/>
</dbReference>
<dbReference type="AlphaFoldDB" id="A0A8A1LGJ5"/>